<dbReference type="SUPFAM" id="SSF50952">
    <property type="entry name" value="Soluble quinoprotein glucose dehydrogenase"/>
    <property type="match status" value="1"/>
</dbReference>
<dbReference type="InterPro" id="IPR011041">
    <property type="entry name" value="Quinoprot_gluc/sorb_DH_b-prop"/>
</dbReference>
<sequence length="278" mass="31876">MDDEIIKIDDKYDKVNEIDEIVPQNKRDSHNAHNGKQVSKVALSPNGTYIVTFSGEDSSIEGWIVKDSKLILDPEANVYKFIPKRIDFISELKVNNSKIICYTTYYNNDEKNFQMSNEHRPIKLNPSPTSLLPTVTGRPADSISVYSTHDKMNDELVLMSSYKLSNKVAGGIIDENNNIWAISSSSLFHWNLEPLQLKFSIHFNSKHSIRKYQSKRQNNDYLLTFNLPYSTDEKLNINLYSITDINKKPIDVSIIFNDENSGNDPRISLSFMNLETLD</sequence>
<evidence type="ECO:0000313" key="1">
    <source>
        <dbReference type="EMBL" id="GES84862.1"/>
    </source>
</evidence>
<dbReference type="EMBL" id="BLAL01000086">
    <property type="protein sequence ID" value="GES84862.1"/>
    <property type="molecule type" value="Genomic_DNA"/>
</dbReference>
<name>A0A8H3QMT0_9GLOM</name>
<protein>
    <submittedName>
        <fullName evidence="1">Uncharacterized protein</fullName>
    </submittedName>
</protein>
<comment type="caution">
    <text evidence="1">The sequence shown here is derived from an EMBL/GenBank/DDBJ whole genome shotgun (WGS) entry which is preliminary data.</text>
</comment>
<organism evidence="1 2">
    <name type="scientific">Rhizophagus clarus</name>
    <dbReference type="NCBI Taxonomy" id="94130"/>
    <lineage>
        <taxon>Eukaryota</taxon>
        <taxon>Fungi</taxon>
        <taxon>Fungi incertae sedis</taxon>
        <taxon>Mucoromycota</taxon>
        <taxon>Glomeromycotina</taxon>
        <taxon>Glomeromycetes</taxon>
        <taxon>Glomerales</taxon>
        <taxon>Glomeraceae</taxon>
        <taxon>Rhizophagus</taxon>
    </lineage>
</organism>
<dbReference type="OrthoDB" id="2385834at2759"/>
<dbReference type="AlphaFoldDB" id="A0A8H3QMT0"/>
<gene>
    <name evidence="1" type="ORF">RCL2_001195500</name>
</gene>
<proteinExistence type="predicted"/>
<evidence type="ECO:0000313" key="2">
    <source>
        <dbReference type="Proteomes" id="UP000615446"/>
    </source>
</evidence>
<reference evidence="1" key="1">
    <citation type="submission" date="2019-10" db="EMBL/GenBank/DDBJ databases">
        <title>Conservation and host-specific expression of non-tandemly repeated heterogenous ribosome RNA gene in arbuscular mycorrhizal fungi.</title>
        <authorList>
            <person name="Maeda T."/>
            <person name="Kobayashi Y."/>
            <person name="Nakagawa T."/>
            <person name="Ezawa T."/>
            <person name="Yamaguchi K."/>
            <person name="Bino T."/>
            <person name="Nishimoto Y."/>
            <person name="Shigenobu S."/>
            <person name="Kawaguchi M."/>
        </authorList>
    </citation>
    <scope>NUCLEOTIDE SEQUENCE</scope>
    <source>
        <strain evidence="1">HR1</strain>
    </source>
</reference>
<dbReference type="Proteomes" id="UP000615446">
    <property type="component" value="Unassembled WGS sequence"/>
</dbReference>
<accession>A0A8H3QMT0</accession>